<name>A0A9P6KRI6_9PLEO</name>
<organism evidence="2 3">
    <name type="scientific">Paraphaeosphaeria minitans</name>
    <dbReference type="NCBI Taxonomy" id="565426"/>
    <lineage>
        <taxon>Eukaryota</taxon>
        <taxon>Fungi</taxon>
        <taxon>Dikarya</taxon>
        <taxon>Ascomycota</taxon>
        <taxon>Pezizomycotina</taxon>
        <taxon>Dothideomycetes</taxon>
        <taxon>Pleosporomycetidae</taxon>
        <taxon>Pleosporales</taxon>
        <taxon>Massarineae</taxon>
        <taxon>Didymosphaeriaceae</taxon>
        <taxon>Paraphaeosphaeria</taxon>
    </lineage>
</organism>
<sequence>MPRSRQRLRAPTRGGVDGAGRAGVLAVLACWPCTGCQGGPRKGHITIKLKAQAQRPPLCATSARRHSVNSSLPKRQANGRPPTVCIALSPDPSPSDFHSHRLPTAGALPASPSLSRQPRHRRRRPSTQPAPKNAWPPPASAKHGTHATAPPRRVKLFTPASLGIPQHHPMRLPSDVDVNVNTGSLPLLINRSGNRLAPMSRPESTAFRTQPVVAFALAATSIPIRPCASSMLIRPCAWPSCHLDCNSSTRM</sequence>
<dbReference type="EMBL" id="WJXW01000005">
    <property type="protein sequence ID" value="KAF9736195.1"/>
    <property type="molecule type" value="Genomic_DNA"/>
</dbReference>
<keyword evidence="3" id="KW-1185">Reference proteome</keyword>
<evidence type="ECO:0000313" key="3">
    <source>
        <dbReference type="Proteomes" id="UP000756921"/>
    </source>
</evidence>
<protein>
    <submittedName>
        <fullName evidence="2">Uncharacterized protein</fullName>
    </submittedName>
</protein>
<gene>
    <name evidence="2" type="ORF">PMIN01_06110</name>
</gene>
<dbReference type="Proteomes" id="UP000756921">
    <property type="component" value="Unassembled WGS sequence"/>
</dbReference>
<dbReference type="AlphaFoldDB" id="A0A9P6KRI6"/>
<accession>A0A9P6KRI6</accession>
<evidence type="ECO:0000313" key="2">
    <source>
        <dbReference type="EMBL" id="KAF9736195.1"/>
    </source>
</evidence>
<comment type="caution">
    <text evidence="2">The sequence shown here is derived from an EMBL/GenBank/DDBJ whole genome shotgun (WGS) entry which is preliminary data.</text>
</comment>
<reference evidence="2" key="1">
    <citation type="journal article" date="2020" name="Mol. Plant Microbe Interact.">
        <title>Genome Sequence of the Biocontrol Agent Coniothyrium minitans strain Conio (IMI 134523).</title>
        <authorList>
            <person name="Patel D."/>
            <person name="Shittu T.A."/>
            <person name="Baroncelli R."/>
            <person name="Muthumeenakshi S."/>
            <person name="Osborne T.H."/>
            <person name="Janganan T.K."/>
            <person name="Sreenivasaprasad S."/>
        </authorList>
    </citation>
    <scope>NUCLEOTIDE SEQUENCE</scope>
    <source>
        <strain evidence="2">Conio</strain>
    </source>
</reference>
<evidence type="ECO:0000256" key="1">
    <source>
        <dbReference type="SAM" id="MobiDB-lite"/>
    </source>
</evidence>
<feature type="region of interest" description="Disordered" evidence="1">
    <location>
        <begin position="54"/>
        <end position="150"/>
    </location>
</feature>
<proteinExistence type="predicted"/>